<dbReference type="GeneID" id="58725190"/>
<accession>A0ABR6SCZ1</accession>
<evidence type="ECO:0000313" key="3">
    <source>
        <dbReference type="Proteomes" id="UP000570851"/>
    </source>
</evidence>
<dbReference type="Proteomes" id="UP000570851">
    <property type="component" value="Unassembled WGS sequence"/>
</dbReference>
<feature type="coiled-coil region" evidence="1">
    <location>
        <begin position="123"/>
        <end position="154"/>
    </location>
</feature>
<protein>
    <submittedName>
        <fullName evidence="2">Tellurite resistance TerB family protein</fullName>
    </submittedName>
</protein>
<dbReference type="RefSeq" id="WP_011319276.1">
    <property type="nucleotide sequence ID" value="NZ_JACKZP010000099.1"/>
</dbReference>
<proteinExistence type="predicted"/>
<keyword evidence="3" id="KW-1185">Reference proteome</keyword>
<evidence type="ECO:0000313" key="2">
    <source>
        <dbReference type="EMBL" id="MBC1304289.1"/>
    </source>
</evidence>
<evidence type="ECO:0000256" key="1">
    <source>
        <dbReference type="SAM" id="Coils"/>
    </source>
</evidence>
<reference evidence="2 3" key="1">
    <citation type="submission" date="2019-11" db="EMBL/GenBank/DDBJ databases">
        <title>Comparison of genomes from free-living endosymbiotic cyanobacteria isolated from Azolla.</title>
        <authorList>
            <person name="Thiel T."/>
            <person name="Pratte B."/>
        </authorList>
    </citation>
    <scope>NUCLEOTIDE SEQUENCE [LARGE SCALE GENOMIC DNA]</scope>
    <source>
        <strain evidence="2 3">N2B</strain>
    </source>
</reference>
<keyword evidence="1" id="KW-0175">Coiled coil</keyword>
<sequence length="350" mass="39324">MTSYDQVFNSKKTIEESLSPEEAVAAIAVVTAIADSNIEEIDAESIAGILWEFEVFAEYSEDEIIETVDELIAIAEDEGVGALFNAASQALTDELVWDGFAAGVIMLLDEEQLVVPQEKQAYLKKLQVALKLEEDEAQEIIQEVTAAFQEVENEGYLDDEDDIFTVENYSDEVYESPLGNFTVPIPVDAEQGGKIQSQEGVVGFSDDFGTLLRIDYYPIPPEQLEELDSTEKQEYLRSIMVEKYVPQAILNNLPNAEIKHTEYQEHETLGYYYALVDMPNGSTISQAENNGTVTRLNAYRGLISFIKDDFLYIVSNQRSFFNEDTPTSIEEEAKNIKENILGFVETIEFT</sequence>
<name>A0ABR6SCZ1_ANAVA</name>
<comment type="caution">
    <text evidence="2">The sequence shown here is derived from an EMBL/GenBank/DDBJ whole genome shotgun (WGS) entry which is preliminary data.</text>
</comment>
<gene>
    <name evidence="2" type="ORF">GNE12_20450</name>
</gene>
<dbReference type="CDD" id="cd07176">
    <property type="entry name" value="terB"/>
    <property type="match status" value="1"/>
</dbReference>
<organism evidence="2 3">
    <name type="scientific">Trichormus variabilis N2B</name>
    <dbReference type="NCBI Taxonomy" id="2681315"/>
    <lineage>
        <taxon>Bacteria</taxon>
        <taxon>Bacillati</taxon>
        <taxon>Cyanobacteriota</taxon>
        <taxon>Cyanophyceae</taxon>
        <taxon>Nostocales</taxon>
        <taxon>Nostocaceae</taxon>
        <taxon>Trichormus</taxon>
    </lineage>
</organism>
<dbReference type="EMBL" id="JACKZP010000099">
    <property type="protein sequence ID" value="MBC1304289.1"/>
    <property type="molecule type" value="Genomic_DNA"/>
</dbReference>